<evidence type="ECO:0000313" key="2">
    <source>
        <dbReference type="EMBL" id="ORZ03001.1"/>
    </source>
</evidence>
<feature type="transmembrane region" description="Helical" evidence="1">
    <location>
        <begin position="153"/>
        <end position="174"/>
    </location>
</feature>
<protein>
    <submittedName>
        <fullName evidence="2">Uncharacterized protein</fullName>
    </submittedName>
</protein>
<dbReference type="OrthoDB" id="2283394at2759"/>
<sequence length="349" mass="40255">MGQVGVFALHKVLYGIIPLFEIQTCSFYPLLVSLWHIFYLLVYIVMFMRLIILEPDYHSRWIKVVGIIFIAIRFAVWPYELAEWRLQEMLMRQPVQLGATCWAEWGQGVIILNFLSDVLANLFLSGMFVRRLYLHILSSRTVMSRRNRVIEQIARKSLLCLCLTFIVNLAMSLLKVTTFIGNRSDALTVYFSTIESTLLVEALRVDYLRLNSQAFCEHCGMQAVRQRSEKQSPSSGKDDYLNVSLKMPDSMVGTLPRDGGMVNLADDDRLPSALSDHTILSLDPVLRRDNSDGFYDSVSAPSDFRHDHRPIKRTKADRESIQQLDPVSSMNSIRLVERPEWSNNEYRMF</sequence>
<keyword evidence="3" id="KW-1185">Reference proteome</keyword>
<keyword evidence="1" id="KW-0472">Membrane</keyword>
<feature type="transmembrane region" description="Helical" evidence="1">
    <location>
        <begin position="110"/>
        <end position="133"/>
    </location>
</feature>
<gene>
    <name evidence="2" type="ORF">BCR43DRAFT_559805</name>
</gene>
<comment type="caution">
    <text evidence="2">The sequence shown here is derived from an EMBL/GenBank/DDBJ whole genome shotgun (WGS) entry which is preliminary data.</text>
</comment>
<dbReference type="EMBL" id="MCGN01000001">
    <property type="protein sequence ID" value="ORZ03001.1"/>
    <property type="molecule type" value="Genomic_DNA"/>
</dbReference>
<keyword evidence="1" id="KW-0812">Transmembrane</keyword>
<dbReference type="AlphaFoldDB" id="A0A1X2HU11"/>
<name>A0A1X2HU11_SYNRA</name>
<feature type="transmembrane region" description="Helical" evidence="1">
    <location>
        <begin position="61"/>
        <end position="79"/>
    </location>
</feature>
<keyword evidence="1" id="KW-1133">Transmembrane helix</keyword>
<dbReference type="InParanoid" id="A0A1X2HU11"/>
<evidence type="ECO:0000256" key="1">
    <source>
        <dbReference type="SAM" id="Phobius"/>
    </source>
</evidence>
<dbReference type="Proteomes" id="UP000242180">
    <property type="component" value="Unassembled WGS sequence"/>
</dbReference>
<organism evidence="2 3">
    <name type="scientific">Syncephalastrum racemosum</name>
    <name type="common">Filamentous fungus</name>
    <dbReference type="NCBI Taxonomy" id="13706"/>
    <lineage>
        <taxon>Eukaryota</taxon>
        <taxon>Fungi</taxon>
        <taxon>Fungi incertae sedis</taxon>
        <taxon>Mucoromycota</taxon>
        <taxon>Mucoromycotina</taxon>
        <taxon>Mucoromycetes</taxon>
        <taxon>Mucorales</taxon>
        <taxon>Syncephalastraceae</taxon>
        <taxon>Syncephalastrum</taxon>
    </lineage>
</organism>
<feature type="transmembrane region" description="Helical" evidence="1">
    <location>
        <begin position="37"/>
        <end position="54"/>
    </location>
</feature>
<evidence type="ECO:0000313" key="3">
    <source>
        <dbReference type="Proteomes" id="UP000242180"/>
    </source>
</evidence>
<proteinExistence type="predicted"/>
<accession>A0A1X2HU11</accession>
<reference evidence="2 3" key="1">
    <citation type="submission" date="2016-07" db="EMBL/GenBank/DDBJ databases">
        <title>Pervasive Adenine N6-methylation of Active Genes in Fungi.</title>
        <authorList>
            <consortium name="DOE Joint Genome Institute"/>
            <person name="Mondo S.J."/>
            <person name="Dannebaum R.O."/>
            <person name="Kuo R.C."/>
            <person name="Labutti K."/>
            <person name="Haridas S."/>
            <person name="Kuo A."/>
            <person name="Salamov A."/>
            <person name="Ahrendt S.R."/>
            <person name="Lipzen A."/>
            <person name="Sullivan W."/>
            <person name="Andreopoulos W.B."/>
            <person name="Clum A."/>
            <person name="Lindquist E."/>
            <person name="Daum C."/>
            <person name="Ramamoorthy G.K."/>
            <person name="Gryganskyi A."/>
            <person name="Culley D."/>
            <person name="Magnuson J.K."/>
            <person name="James T.Y."/>
            <person name="O'Malley M.A."/>
            <person name="Stajich J.E."/>
            <person name="Spatafora J.W."/>
            <person name="Visel A."/>
            <person name="Grigoriev I.V."/>
        </authorList>
    </citation>
    <scope>NUCLEOTIDE SEQUENCE [LARGE SCALE GENOMIC DNA]</scope>
    <source>
        <strain evidence="2 3">NRRL 2496</strain>
    </source>
</reference>